<protein>
    <recommendedName>
        <fullName evidence="3">BAT2 N-terminal domain-containing protein</fullName>
    </recommendedName>
</protein>
<gene>
    <name evidence="4" type="ORF">J5N97_008800</name>
</gene>
<proteinExistence type="predicted"/>
<evidence type="ECO:0000256" key="2">
    <source>
        <dbReference type="SAM" id="MobiDB-lite"/>
    </source>
</evidence>
<sequence length="1471" mass="162796">MPIKVVRHKRPRTTLGVWAFLPQPDDLRGVINPVELKHSELHLLLLVLDLLGLCHSRTVHLLRSPSPSTVRRRRCRRRFPVYLRTLPLSSRYSISLNDFCHYNVMASSILTGDRRCGTVRGKMTVLGKVPKPINLPSQRSENHGLDPNVEIVPKGTLTWGSRASVATPNAWASSTSSSPHADGNAHSLFSARPSSSGSDPRPSTSGSDKSHERNFKTWGQNSRPSSASGILASNQISLAVSRPQSAESRIGSSQLSRFAENSSESKVVWGSTTKSCGFTLSSGDFPTLGSEKNPELHIQQAGSSTQKERLEHPYGDVDVEADSKNVALWGTDSYPYVHGDIPSNMEKGQRDPQQGQPYQSVNMRPSQFDNQHGVDAPDGNWHRGWTAGCPFRPASCTGTYVNPQIPGLLPNPQPILRPVSSHDCYYPESRDMYFPHPAPDSYMVPSHQITPLRPRVHQNPRPSDGYHCSRSNFCSSIDREDPNMGSPPEADYQYDKKSNIDSKRFHISPIMVKEQVKSDQADEIRKGQYVVLLRQNYGGEDHIVHEKREQSALSKFPHLAESNQCEATLEQGDWRGNRGNGEASSIKPTHETGLSFEPVSDWDGHPSDDVHFTKSLEDSSGVTKESLMKKQLSGNVPIHDQQQYFLIKKDTSLMEKIEVLNNKAQIAEDHVEGGQVSSKDKVAAMKDVNLQAKIPEQNTCIVDTLDGNRTYHGIAQSASDKKGTSNEGTEKGREVVLQLSESQVLKGTKTGCLEDGKKACRQFQRKGHLMKSGVDYCAKSGFASQGGDELVQKTAGRNFAEIEIDNDNPTDSDVPDFPTSQDITRKQVAHNATNTEDGSLATTFSDSFNHHKIQRTKQKVIATQHSKHLEEEQEKEQNSNALTKLEELDRCTSHGFEQSLNGVTPTAKKFQQGQDYETEIALETFGVVDDAQKGYSGGNSGSATDCSLRLHNQSLYWDEGAYKTIDVSHKSSTYFQERKCTKYKHVGYRRKQSIIQEKNQDGQSFSFGAFGSPKSSGDDTVHHLTSDSVPKIEEPATQPKKNNNRNLKGVLKAEVPSSRSSMQSSAHKEESLEKSPVDISKTQSESVVDIKPDPDQSVIETFKNQCSRDELSTIHTEELPQETEHCARVSNQCKPQSSRGPTRNQQDIQTGDKLHGGEAVMWAPVRPQNKTIQSEYTTLNHNQSSDNSLGTDGHDMWNGTKAKRAEMERYVPKPAVKKQLHQNSHQNLTGINQALPGEEMAGPDFDATLSVKGESGSVSNNGKGNKPNRRGKMHASWRQRHSAGLPPVSQSSSNEGSISSDATRHLQLHQHQQSKHDSRAEVQLVDDELRGKKLHNNSGSAPNDTNGLQSGTYVEKKVSLALELKESGALGIETSKFCREQKTTHWQPKSHSHPHNSGHGRRGMGSQRVASQGRKFDKEFHSQGTGNYLENEDDNFSARSTGGVGKRNTQNQEANRELNVIKGLAEKQTIA</sequence>
<dbReference type="GO" id="GO:0040029">
    <property type="term" value="P:epigenetic regulation of gene expression"/>
    <property type="evidence" value="ECO:0007669"/>
    <property type="project" value="TreeGrafter"/>
</dbReference>
<keyword evidence="1" id="KW-0597">Phosphoprotein</keyword>
<evidence type="ECO:0000313" key="5">
    <source>
        <dbReference type="Proteomes" id="UP001085076"/>
    </source>
</evidence>
<name>A0A9D5CYA6_9LILI</name>
<feature type="compositionally biased region" description="Basic and acidic residues" evidence="2">
    <location>
        <begin position="1066"/>
        <end position="1076"/>
    </location>
</feature>
<reference evidence="4" key="2">
    <citation type="journal article" date="2022" name="Hortic Res">
        <title>The genome of Dioscorea zingiberensis sheds light on the biosynthesis, origin and evolution of the medicinally important diosgenin saponins.</title>
        <authorList>
            <person name="Li Y."/>
            <person name="Tan C."/>
            <person name="Li Z."/>
            <person name="Guo J."/>
            <person name="Li S."/>
            <person name="Chen X."/>
            <person name="Wang C."/>
            <person name="Dai X."/>
            <person name="Yang H."/>
            <person name="Song W."/>
            <person name="Hou L."/>
            <person name="Xu J."/>
            <person name="Tong Z."/>
            <person name="Xu A."/>
            <person name="Yuan X."/>
            <person name="Wang W."/>
            <person name="Yang Q."/>
            <person name="Chen L."/>
            <person name="Sun Z."/>
            <person name="Wang K."/>
            <person name="Pan B."/>
            <person name="Chen J."/>
            <person name="Bao Y."/>
            <person name="Liu F."/>
            <person name="Qi X."/>
            <person name="Gang D.R."/>
            <person name="Wen J."/>
            <person name="Li J."/>
        </authorList>
    </citation>
    <scope>NUCLEOTIDE SEQUENCE</scope>
    <source>
        <strain evidence="4">Dzin_1.0</strain>
    </source>
</reference>
<comment type="caution">
    <text evidence="4">The sequence shown here is derived from an EMBL/GenBank/DDBJ whole genome shotgun (WGS) entry which is preliminary data.</text>
</comment>
<feature type="region of interest" description="Disordered" evidence="2">
    <location>
        <begin position="572"/>
        <end position="593"/>
    </location>
</feature>
<feature type="compositionally biased region" description="Polar residues" evidence="2">
    <location>
        <begin position="169"/>
        <end position="179"/>
    </location>
</feature>
<feature type="compositionally biased region" description="Basic residues" evidence="2">
    <location>
        <begin position="1388"/>
        <end position="1402"/>
    </location>
</feature>
<dbReference type="InterPro" id="IPR009738">
    <property type="entry name" value="BAT2_N"/>
</dbReference>
<dbReference type="EMBL" id="JAGGNH010000002">
    <property type="protein sequence ID" value="KAJ0980545.1"/>
    <property type="molecule type" value="Genomic_DNA"/>
</dbReference>
<feature type="compositionally biased region" description="Polar residues" evidence="2">
    <location>
        <begin position="217"/>
        <end position="228"/>
    </location>
</feature>
<dbReference type="OrthoDB" id="1939715at2759"/>
<organism evidence="4 5">
    <name type="scientific">Dioscorea zingiberensis</name>
    <dbReference type="NCBI Taxonomy" id="325984"/>
    <lineage>
        <taxon>Eukaryota</taxon>
        <taxon>Viridiplantae</taxon>
        <taxon>Streptophyta</taxon>
        <taxon>Embryophyta</taxon>
        <taxon>Tracheophyta</taxon>
        <taxon>Spermatophyta</taxon>
        <taxon>Magnoliopsida</taxon>
        <taxon>Liliopsida</taxon>
        <taxon>Dioscoreales</taxon>
        <taxon>Dioscoreaceae</taxon>
        <taxon>Dioscorea</taxon>
    </lineage>
</organism>
<accession>A0A9D5CYA6</accession>
<dbReference type="Proteomes" id="UP001085076">
    <property type="component" value="Miscellaneous, Linkage group lg02"/>
</dbReference>
<dbReference type="PANTHER" id="PTHR34805:SF1">
    <property type="entry name" value="PROTEIN MODIFIER OF SNC1 1"/>
    <property type="match status" value="1"/>
</dbReference>
<evidence type="ECO:0000313" key="4">
    <source>
        <dbReference type="EMBL" id="KAJ0980545.1"/>
    </source>
</evidence>
<keyword evidence="5" id="KW-1185">Reference proteome</keyword>
<feature type="compositionally biased region" description="Low complexity" evidence="2">
    <location>
        <begin position="190"/>
        <end position="207"/>
    </location>
</feature>
<feature type="compositionally biased region" description="Basic residues" evidence="2">
    <location>
        <begin position="1266"/>
        <end position="1281"/>
    </location>
</feature>
<feature type="compositionally biased region" description="Polar residues" evidence="2">
    <location>
        <begin position="1129"/>
        <end position="1149"/>
    </location>
</feature>
<evidence type="ECO:0000256" key="1">
    <source>
        <dbReference type="ARBA" id="ARBA00022553"/>
    </source>
</evidence>
<feature type="region of interest" description="Disordered" evidence="2">
    <location>
        <begin position="169"/>
        <end position="228"/>
    </location>
</feature>
<feature type="region of interest" description="Disordered" evidence="2">
    <location>
        <begin position="286"/>
        <end position="309"/>
    </location>
</feature>
<dbReference type="Pfam" id="PF07001">
    <property type="entry name" value="BAT2_N"/>
    <property type="match status" value="1"/>
</dbReference>
<evidence type="ECO:0000259" key="3">
    <source>
        <dbReference type="Pfam" id="PF07001"/>
    </source>
</evidence>
<feature type="compositionally biased region" description="Low complexity" evidence="2">
    <location>
        <begin position="1289"/>
        <end position="1300"/>
    </location>
</feature>
<feature type="domain" description="BAT2 N-terminal" evidence="3">
    <location>
        <begin position="122"/>
        <end position="233"/>
    </location>
</feature>
<feature type="compositionally biased region" description="Basic and acidic residues" evidence="2">
    <location>
        <begin position="1117"/>
        <end position="1127"/>
    </location>
</feature>
<feature type="region of interest" description="Disordered" evidence="2">
    <location>
        <begin position="1382"/>
        <end position="1457"/>
    </location>
</feature>
<dbReference type="InterPro" id="IPR038808">
    <property type="entry name" value="MOS1-like"/>
</dbReference>
<dbReference type="PANTHER" id="PTHR34805">
    <property type="entry name" value="PROTEIN MODIFIER OF SNC1 1"/>
    <property type="match status" value="1"/>
</dbReference>
<feature type="compositionally biased region" description="Basic and acidic residues" evidence="2">
    <location>
        <begin position="1016"/>
        <end position="1034"/>
    </location>
</feature>
<reference evidence="4" key="1">
    <citation type="submission" date="2021-03" db="EMBL/GenBank/DDBJ databases">
        <authorList>
            <person name="Li Z."/>
            <person name="Yang C."/>
        </authorList>
    </citation>
    <scope>NUCLEOTIDE SEQUENCE</scope>
    <source>
        <strain evidence="4">Dzin_1.0</strain>
        <tissue evidence="4">Leaf</tissue>
    </source>
</reference>
<feature type="region of interest" description="Disordered" evidence="2">
    <location>
        <begin position="1235"/>
        <end position="1300"/>
    </location>
</feature>
<feature type="region of interest" description="Disordered" evidence="2">
    <location>
        <begin position="1003"/>
        <end position="1090"/>
    </location>
</feature>
<feature type="region of interest" description="Disordered" evidence="2">
    <location>
        <begin position="1117"/>
        <end position="1150"/>
    </location>
</feature>